<evidence type="ECO:0000256" key="2">
    <source>
        <dbReference type="SAM" id="SignalP"/>
    </source>
</evidence>
<dbReference type="AlphaFoldDB" id="A0A0M3K4E2"/>
<organism evidence="5">
    <name type="scientific">Anisakis simplex</name>
    <name type="common">Herring worm</name>
    <dbReference type="NCBI Taxonomy" id="6269"/>
    <lineage>
        <taxon>Eukaryota</taxon>
        <taxon>Metazoa</taxon>
        <taxon>Ecdysozoa</taxon>
        <taxon>Nematoda</taxon>
        <taxon>Chromadorea</taxon>
        <taxon>Rhabditida</taxon>
        <taxon>Spirurina</taxon>
        <taxon>Ascaridomorpha</taxon>
        <taxon>Ascaridoidea</taxon>
        <taxon>Anisakidae</taxon>
        <taxon>Anisakis</taxon>
        <taxon>Anisakis simplex complex</taxon>
    </lineage>
</organism>
<feature type="compositionally biased region" description="Low complexity" evidence="1">
    <location>
        <begin position="94"/>
        <end position="113"/>
    </location>
</feature>
<name>A0A0M3K4E2_ANISI</name>
<feature type="signal peptide" evidence="2">
    <location>
        <begin position="1"/>
        <end position="27"/>
    </location>
</feature>
<evidence type="ECO:0000256" key="1">
    <source>
        <dbReference type="SAM" id="MobiDB-lite"/>
    </source>
</evidence>
<dbReference type="WBParaSite" id="ASIM_0001583301-mRNA-1">
    <property type="protein sequence ID" value="ASIM_0001583301-mRNA-1"/>
    <property type="gene ID" value="ASIM_0001583301"/>
</dbReference>
<keyword evidence="2" id="KW-0732">Signal</keyword>
<feature type="chain" id="PRO_5043121210" evidence="2">
    <location>
        <begin position="28"/>
        <end position="153"/>
    </location>
</feature>
<accession>A0A0M3K4E2</accession>
<feature type="region of interest" description="Disordered" evidence="1">
    <location>
        <begin position="127"/>
        <end position="153"/>
    </location>
</feature>
<feature type="compositionally biased region" description="Low complexity" evidence="1">
    <location>
        <begin position="130"/>
        <end position="143"/>
    </location>
</feature>
<dbReference type="Proteomes" id="UP000267096">
    <property type="component" value="Unassembled WGS sequence"/>
</dbReference>
<reference evidence="3 4" key="2">
    <citation type="submission" date="2018-11" db="EMBL/GenBank/DDBJ databases">
        <authorList>
            <consortium name="Pathogen Informatics"/>
        </authorList>
    </citation>
    <scope>NUCLEOTIDE SEQUENCE [LARGE SCALE GENOMIC DNA]</scope>
</reference>
<dbReference type="EMBL" id="UYRR01032199">
    <property type="protein sequence ID" value="VDK54596.1"/>
    <property type="molecule type" value="Genomic_DNA"/>
</dbReference>
<gene>
    <name evidence="3" type="ORF">ASIM_LOCUS15240</name>
</gene>
<reference evidence="5" key="1">
    <citation type="submission" date="2017-02" db="UniProtKB">
        <authorList>
            <consortium name="WormBaseParasite"/>
        </authorList>
    </citation>
    <scope>IDENTIFICATION</scope>
</reference>
<keyword evidence="4" id="KW-1185">Reference proteome</keyword>
<proteinExistence type="predicted"/>
<protein>
    <submittedName>
        <fullName evidence="5">Mucin-22-like</fullName>
    </submittedName>
</protein>
<sequence>MMLRTTVSLVCLTALSVLCIFPQGAISASIRNKDYLIQPSESAGISSATTEEISPEATSAEPKEVESTATIEVEAETTEAESITTVAEHDPTEAEPATTEAESATTEAASVTAELESTATVVEHLETTEAESATTEAGPAEPEVLGTGPYHKP</sequence>
<evidence type="ECO:0000313" key="4">
    <source>
        <dbReference type="Proteomes" id="UP000267096"/>
    </source>
</evidence>
<feature type="region of interest" description="Disordered" evidence="1">
    <location>
        <begin position="43"/>
        <end position="113"/>
    </location>
</feature>
<evidence type="ECO:0000313" key="5">
    <source>
        <dbReference type="WBParaSite" id="ASIM_0001583301-mRNA-1"/>
    </source>
</evidence>
<feature type="compositionally biased region" description="Polar residues" evidence="1">
    <location>
        <begin position="43"/>
        <end position="52"/>
    </location>
</feature>
<evidence type="ECO:0000313" key="3">
    <source>
        <dbReference type="EMBL" id="VDK54596.1"/>
    </source>
</evidence>